<dbReference type="PANTHER" id="PTHR33048:SF47">
    <property type="entry name" value="INTEGRAL MEMBRANE PROTEIN-RELATED"/>
    <property type="match status" value="1"/>
</dbReference>
<evidence type="ECO:0000313" key="10">
    <source>
        <dbReference type="EMBL" id="THW76743.1"/>
    </source>
</evidence>
<organism evidence="9 11">
    <name type="scientific">Aureobasidium pullulans</name>
    <name type="common">Black yeast</name>
    <name type="synonym">Pullularia pullulans</name>
    <dbReference type="NCBI Taxonomy" id="5580"/>
    <lineage>
        <taxon>Eukaryota</taxon>
        <taxon>Fungi</taxon>
        <taxon>Dikarya</taxon>
        <taxon>Ascomycota</taxon>
        <taxon>Pezizomycotina</taxon>
        <taxon>Dothideomycetes</taxon>
        <taxon>Dothideomycetidae</taxon>
        <taxon>Dothideales</taxon>
        <taxon>Saccotheciaceae</taxon>
        <taxon>Aureobasidium</taxon>
    </lineage>
</organism>
<comment type="subcellular location">
    <subcellularLocation>
        <location evidence="1">Membrane</location>
        <topology evidence="1">Multi-pass membrane protein</topology>
    </subcellularLocation>
</comment>
<evidence type="ECO:0000256" key="5">
    <source>
        <dbReference type="ARBA" id="ARBA00038359"/>
    </source>
</evidence>
<accession>A0A4S8SB67</accession>
<feature type="region of interest" description="Disordered" evidence="6">
    <location>
        <begin position="389"/>
        <end position="462"/>
    </location>
</feature>
<reference evidence="11 12" key="1">
    <citation type="submission" date="2018-10" db="EMBL/GenBank/DDBJ databases">
        <title>Fifty Aureobasidium pullulans genomes reveal a recombining polyextremotolerant generalist.</title>
        <authorList>
            <person name="Gostincar C."/>
            <person name="Turk M."/>
            <person name="Zajc J."/>
            <person name="Gunde-Cimerman N."/>
        </authorList>
    </citation>
    <scope>NUCLEOTIDE SEQUENCE [LARGE SCALE GENOMIC DNA]</scope>
    <source>
        <strain evidence="10 12">EXF-10659</strain>
        <strain evidence="9 11">EXF-11900</strain>
    </source>
</reference>
<protein>
    <recommendedName>
        <fullName evidence="8">Rhodopsin domain-containing protein</fullName>
    </recommendedName>
</protein>
<keyword evidence="4 7" id="KW-0472">Membrane</keyword>
<name>A0A4S8SB67_AURPU</name>
<comment type="caution">
    <text evidence="9">The sequence shown here is derived from an EMBL/GenBank/DDBJ whole genome shotgun (WGS) entry which is preliminary data.</text>
</comment>
<feature type="transmembrane region" description="Helical" evidence="7">
    <location>
        <begin position="224"/>
        <end position="247"/>
    </location>
</feature>
<evidence type="ECO:0000313" key="11">
    <source>
        <dbReference type="Proteomes" id="UP000304951"/>
    </source>
</evidence>
<dbReference type="Pfam" id="PF20684">
    <property type="entry name" value="Fung_rhodopsin"/>
    <property type="match status" value="1"/>
</dbReference>
<evidence type="ECO:0000256" key="2">
    <source>
        <dbReference type="ARBA" id="ARBA00022692"/>
    </source>
</evidence>
<dbReference type="InterPro" id="IPR052337">
    <property type="entry name" value="SAT4-like"/>
</dbReference>
<feature type="transmembrane region" description="Helical" evidence="7">
    <location>
        <begin position="179"/>
        <end position="204"/>
    </location>
</feature>
<evidence type="ECO:0000313" key="12">
    <source>
        <dbReference type="Proteomes" id="UP000308802"/>
    </source>
</evidence>
<evidence type="ECO:0000259" key="8">
    <source>
        <dbReference type="Pfam" id="PF20684"/>
    </source>
</evidence>
<dbReference type="PANTHER" id="PTHR33048">
    <property type="entry name" value="PTH11-LIKE INTEGRAL MEMBRANE PROTEIN (AFU_ORTHOLOGUE AFUA_5G11245)"/>
    <property type="match status" value="1"/>
</dbReference>
<feature type="region of interest" description="Disordered" evidence="6">
    <location>
        <begin position="339"/>
        <end position="363"/>
    </location>
</feature>
<evidence type="ECO:0000256" key="7">
    <source>
        <dbReference type="SAM" id="Phobius"/>
    </source>
</evidence>
<dbReference type="Proteomes" id="UP000304951">
    <property type="component" value="Unassembled WGS sequence"/>
</dbReference>
<dbReference type="EMBL" id="QZAO01000057">
    <property type="protein sequence ID" value="THW76743.1"/>
    <property type="molecule type" value="Genomic_DNA"/>
</dbReference>
<feature type="transmembrane region" description="Helical" evidence="7">
    <location>
        <begin position="101"/>
        <end position="122"/>
    </location>
</feature>
<feature type="transmembrane region" description="Helical" evidence="7">
    <location>
        <begin position="142"/>
        <end position="167"/>
    </location>
</feature>
<evidence type="ECO:0000313" key="9">
    <source>
        <dbReference type="EMBL" id="THV67656.1"/>
    </source>
</evidence>
<dbReference type="AlphaFoldDB" id="A0A4S8SB67"/>
<proteinExistence type="inferred from homology"/>
<feature type="domain" description="Rhodopsin" evidence="8">
    <location>
        <begin position="85"/>
        <end position="325"/>
    </location>
</feature>
<evidence type="ECO:0000256" key="1">
    <source>
        <dbReference type="ARBA" id="ARBA00004141"/>
    </source>
</evidence>
<feature type="transmembrane region" description="Helical" evidence="7">
    <location>
        <begin position="259"/>
        <end position="286"/>
    </location>
</feature>
<dbReference type="EMBL" id="QZAF01000388">
    <property type="protein sequence ID" value="THV67656.1"/>
    <property type="molecule type" value="Genomic_DNA"/>
</dbReference>
<comment type="similarity">
    <text evidence="5">Belongs to the SAT4 family.</text>
</comment>
<dbReference type="Proteomes" id="UP000308802">
    <property type="component" value="Unassembled WGS sequence"/>
</dbReference>
<evidence type="ECO:0000256" key="6">
    <source>
        <dbReference type="SAM" id="MobiDB-lite"/>
    </source>
</evidence>
<sequence length="496" mass="54996">MTITVVEIVIFFRISYPSSSLSYSQPFSVIQARHSTTDMSDPNTIPARLPPPGYTSNLINPHSTGYQQTICNVICVIFVTLFVGMRIYTRIRLVKCVSWDDYLIALATLVFYADVGLFQYIVKVGLGKHLWDVSAASFSPTFLEVWTFAAMIYSISMLFIKMSILMLYRRLFPINNFKYLWWGCLFCTVGYGLGAIFSSLFACVPVRANWDLTVEADRCIDKKAFYIGNGVMNIITDLMILALPIPIVWRLSLELRQKIILSVVFTLGSISCVISLVRLLSIITWIRVGDADITYTLQSIVVWSEIELSACIICANAPCLRPFFTTHLPFLSLSAHTNHSSSKTGNPSQIHQYPTTIGGKRSRAISPYPNDMDAIFDGTQDVELENYDVESSAGGSVGEDQPKHSYAKHGYKPSTGNKTIVSVTKAGSRGGGSRGGSFDDAEDKRSVGVGRQQSLRSIGEERRGRILGDRAASEFGEEGGIVVHTSYHVQTVREDV</sequence>
<feature type="transmembrane region" description="Helical" evidence="7">
    <location>
        <begin position="66"/>
        <end position="89"/>
    </location>
</feature>
<evidence type="ECO:0000256" key="3">
    <source>
        <dbReference type="ARBA" id="ARBA00022989"/>
    </source>
</evidence>
<keyword evidence="3 7" id="KW-1133">Transmembrane helix</keyword>
<evidence type="ECO:0000256" key="4">
    <source>
        <dbReference type="ARBA" id="ARBA00023136"/>
    </source>
</evidence>
<dbReference type="GO" id="GO:0016020">
    <property type="term" value="C:membrane"/>
    <property type="evidence" value="ECO:0007669"/>
    <property type="project" value="UniProtKB-SubCell"/>
</dbReference>
<dbReference type="InterPro" id="IPR049326">
    <property type="entry name" value="Rhodopsin_dom_fungi"/>
</dbReference>
<keyword evidence="2 7" id="KW-0812">Transmembrane</keyword>
<feature type="compositionally biased region" description="Polar residues" evidence="6">
    <location>
        <begin position="339"/>
        <end position="355"/>
    </location>
</feature>
<gene>
    <name evidence="10" type="ORF">D6D19_02890</name>
    <name evidence="9" type="ORF">D6D28_07328</name>
</gene>